<dbReference type="Pfam" id="PF03547">
    <property type="entry name" value="Mem_trans"/>
    <property type="match status" value="1"/>
</dbReference>
<reference evidence="9" key="1">
    <citation type="submission" date="2020-10" db="EMBL/GenBank/DDBJ databases">
        <authorList>
            <person name="Gilroy R."/>
        </authorList>
    </citation>
    <scope>NUCLEOTIDE SEQUENCE</scope>
    <source>
        <strain evidence="9">ChiSjej1B19-7085</strain>
    </source>
</reference>
<evidence type="ECO:0000256" key="6">
    <source>
        <dbReference type="ARBA" id="ARBA00022989"/>
    </source>
</evidence>
<dbReference type="Proteomes" id="UP000886785">
    <property type="component" value="Unassembled WGS sequence"/>
</dbReference>
<evidence type="ECO:0000313" key="10">
    <source>
        <dbReference type="Proteomes" id="UP000886785"/>
    </source>
</evidence>
<evidence type="ECO:0000256" key="1">
    <source>
        <dbReference type="ARBA" id="ARBA00004651"/>
    </source>
</evidence>
<name>A0A9D1DPM9_9FIRM</name>
<dbReference type="PANTHER" id="PTHR36838">
    <property type="entry name" value="AUXIN EFFLUX CARRIER FAMILY PROTEIN"/>
    <property type="match status" value="1"/>
</dbReference>
<feature type="transmembrane region" description="Helical" evidence="8">
    <location>
        <begin position="6"/>
        <end position="26"/>
    </location>
</feature>
<feature type="transmembrane region" description="Helical" evidence="8">
    <location>
        <begin position="287"/>
        <end position="306"/>
    </location>
</feature>
<evidence type="ECO:0000256" key="8">
    <source>
        <dbReference type="SAM" id="Phobius"/>
    </source>
</evidence>
<feature type="transmembrane region" description="Helical" evidence="8">
    <location>
        <begin position="227"/>
        <end position="250"/>
    </location>
</feature>
<proteinExistence type="inferred from homology"/>
<dbReference type="PANTHER" id="PTHR36838:SF4">
    <property type="entry name" value="AUXIN EFFLUX CARRIER FAMILY PROTEIN"/>
    <property type="match status" value="1"/>
</dbReference>
<feature type="transmembrane region" description="Helical" evidence="8">
    <location>
        <begin position="69"/>
        <end position="91"/>
    </location>
</feature>
<comment type="subcellular location">
    <subcellularLocation>
        <location evidence="1">Cell membrane</location>
        <topology evidence="1">Multi-pass membrane protein</topology>
    </subcellularLocation>
</comment>
<feature type="transmembrane region" description="Helical" evidence="8">
    <location>
        <begin position="103"/>
        <end position="122"/>
    </location>
</feature>
<keyword evidence="6 8" id="KW-1133">Transmembrane helix</keyword>
<dbReference type="Gene3D" id="1.20.1530.20">
    <property type="match status" value="1"/>
</dbReference>
<reference evidence="9" key="2">
    <citation type="journal article" date="2021" name="PeerJ">
        <title>Extensive microbial diversity within the chicken gut microbiome revealed by metagenomics and culture.</title>
        <authorList>
            <person name="Gilroy R."/>
            <person name="Ravi A."/>
            <person name="Getino M."/>
            <person name="Pursley I."/>
            <person name="Horton D.L."/>
            <person name="Alikhan N.F."/>
            <person name="Baker D."/>
            <person name="Gharbi K."/>
            <person name="Hall N."/>
            <person name="Watson M."/>
            <person name="Adriaenssens E.M."/>
            <person name="Foster-Nyarko E."/>
            <person name="Jarju S."/>
            <person name="Secka A."/>
            <person name="Antonio M."/>
            <person name="Oren A."/>
            <person name="Chaudhuri R.R."/>
            <person name="La Ragione R."/>
            <person name="Hildebrand F."/>
            <person name="Pallen M.J."/>
        </authorList>
    </citation>
    <scope>NUCLEOTIDE SEQUENCE</scope>
    <source>
        <strain evidence="9">ChiSjej1B19-7085</strain>
    </source>
</reference>
<keyword evidence="5 8" id="KW-0812">Transmembrane</keyword>
<accession>A0A9D1DPM9</accession>
<evidence type="ECO:0000256" key="7">
    <source>
        <dbReference type="ARBA" id="ARBA00023136"/>
    </source>
</evidence>
<feature type="transmembrane region" description="Helical" evidence="8">
    <location>
        <begin position="202"/>
        <end position="220"/>
    </location>
</feature>
<dbReference type="InterPro" id="IPR038770">
    <property type="entry name" value="Na+/solute_symporter_sf"/>
</dbReference>
<dbReference type="InterPro" id="IPR004776">
    <property type="entry name" value="Mem_transp_PIN-like"/>
</dbReference>
<evidence type="ECO:0000256" key="2">
    <source>
        <dbReference type="ARBA" id="ARBA00010145"/>
    </source>
</evidence>
<dbReference type="GO" id="GO:0005886">
    <property type="term" value="C:plasma membrane"/>
    <property type="evidence" value="ECO:0007669"/>
    <property type="project" value="UniProtKB-SubCell"/>
</dbReference>
<evidence type="ECO:0000256" key="3">
    <source>
        <dbReference type="ARBA" id="ARBA00022448"/>
    </source>
</evidence>
<evidence type="ECO:0000256" key="4">
    <source>
        <dbReference type="ARBA" id="ARBA00022475"/>
    </source>
</evidence>
<dbReference type="AlphaFoldDB" id="A0A9D1DPM9"/>
<feature type="transmembrane region" description="Helical" evidence="8">
    <location>
        <begin position="162"/>
        <end position="182"/>
    </location>
</feature>
<keyword evidence="7 8" id="KW-0472">Membrane</keyword>
<feature type="transmembrane region" description="Helical" evidence="8">
    <location>
        <begin position="128"/>
        <end position="150"/>
    </location>
</feature>
<evidence type="ECO:0000256" key="5">
    <source>
        <dbReference type="ARBA" id="ARBA00022692"/>
    </source>
</evidence>
<feature type="transmembrane region" description="Helical" evidence="8">
    <location>
        <begin position="38"/>
        <end position="57"/>
    </location>
</feature>
<keyword evidence="3" id="KW-0813">Transport</keyword>
<protein>
    <submittedName>
        <fullName evidence="9">AEC family transporter</fullName>
    </submittedName>
</protein>
<keyword evidence="4" id="KW-1003">Cell membrane</keyword>
<organism evidence="9 10">
    <name type="scientific">Candidatus Gallacutalibacter pullicola</name>
    <dbReference type="NCBI Taxonomy" id="2840830"/>
    <lineage>
        <taxon>Bacteria</taxon>
        <taxon>Bacillati</taxon>
        <taxon>Bacillota</taxon>
        <taxon>Clostridia</taxon>
        <taxon>Eubacteriales</taxon>
        <taxon>Candidatus Gallacutalibacter</taxon>
    </lineage>
</organism>
<comment type="similarity">
    <text evidence="2">Belongs to the auxin efflux carrier (TC 2.A.69) family.</text>
</comment>
<sequence length="313" mass="33958">MENLILSFEVVLPLLIMMMLGLFLRSVHLVSDSTVKQLNNVVFRVFLPVLLFCNVYHCDLNGTIRPRLMIFAPVCVIISFFLTFAVICLAEKINARRGVLIQGIFRSNFIIFGLPVTISLYGEEAGGIAALLIAVIIPIFNVFSVAALEIFSGSGKFDWKKILKGIVTNPLIIASVLALIFLFSGLKIPTVLDDVLTDIGSVATPLGLMILGASFAFSAVRDRLREIIIGVAGKLILVPAIFLPIAIAMGFRDAELVALLALFGSPTAVSSFTMAQQMGGDSELAGHLVVLGSLFSIITMFFWIFALKQLGFI</sequence>
<gene>
    <name evidence="9" type="ORF">IAA54_03300</name>
</gene>
<dbReference type="GO" id="GO:0055085">
    <property type="term" value="P:transmembrane transport"/>
    <property type="evidence" value="ECO:0007669"/>
    <property type="project" value="InterPro"/>
</dbReference>
<dbReference type="EMBL" id="DVHF01000037">
    <property type="protein sequence ID" value="HIR56671.1"/>
    <property type="molecule type" value="Genomic_DNA"/>
</dbReference>
<comment type="caution">
    <text evidence="9">The sequence shown here is derived from an EMBL/GenBank/DDBJ whole genome shotgun (WGS) entry which is preliminary data.</text>
</comment>
<evidence type="ECO:0000313" key="9">
    <source>
        <dbReference type="EMBL" id="HIR56671.1"/>
    </source>
</evidence>